<name>A0A9W9PFZ6_9EURO</name>
<reference evidence="2" key="1">
    <citation type="submission" date="2022-11" db="EMBL/GenBank/DDBJ databases">
        <authorList>
            <person name="Petersen C."/>
        </authorList>
    </citation>
    <scope>NUCLEOTIDE SEQUENCE</scope>
    <source>
        <strain evidence="2">IBT 19713</strain>
    </source>
</reference>
<gene>
    <name evidence="2" type="ORF">N7468_001003</name>
</gene>
<reference evidence="2" key="2">
    <citation type="journal article" date="2023" name="IMA Fungus">
        <title>Comparative genomic study of the Penicillium genus elucidates a diverse pangenome and 15 lateral gene transfer events.</title>
        <authorList>
            <person name="Petersen C."/>
            <person name="Sorensen T."/>
            <person name="Nielsen M.R."/>
            <person name="Sondergaard T.E."/>
            <person name="Sorensen J.L."/>
            <person name="Fitzpatrick D.A."/>
            <person name="Frisvad J.C."/>
            <person name="Nielsen K.L."/>
        </authorList>
    </citation>
    <scope>NUCLEOTIDE SEQUENCE</scope>
    <source>
        <strain evidence="2">IBT 19713</strain>
    </source>
</reference>
<feature type="region of interest" description="Disordered" evidence="1">
    <location>
        <begin position="1"/>
        <end position="24"/>
    </location>
</feature>
<evidence type="ECO:0008006" key="4">
    <source>
        <dbReference type="Google" id="ProtNLM"/>
    </source>
</evidence>
<sequence length="143" mass="15603">MARSKKSISKRSSEKGKKRESGPLKLGDITLTRHQLEHLIAGVASAEPPVNIKWNLTDVKVNYSKMAALTGKSKNACYMSWHRLLVQIRRVLPVDGSEGDDSNDESKNEGEELSSPLSCKSGKDGHHDHPALEGGSLSDPMIV</sequence>
<dbReference type="RefSeq" id="XP_058333441.1">
    <property type="nucleotide sequence ID" value="XM_058470300.1"/>
</dbReference>
<protein>
    <recommendedName>
        <fullName evidence="4">Myb-like domain-containing protein</fullName>
    </recommendedName>
</protein>
<organism evidence="2 3">
    <name type="scientific">Penicillium chermesinum</name>
    <dbReference type="NCBI Taxonomy" id="63820"/>
    <lineage>
        <taxon>Eukaryota</taxon>
        <taxon>Fungi</taxon>
        <taxon>Dikarya</taxon>
        <taxon>Ascomycota</taxon>
        <taxon>Pezizomycotina</taxon>
        <taxon>Eurotiomycetes</taxon>
        <taxon>Eurotiomycetidae</taxon>
        <taxon>Eurotiales</taxon>
        <taxon>Aspergillaceae</taxon>
        <taxon>Penicillium</taxon>
    </lineage>
</organism>
<evidence type="ECO:0000313" key="2">
    <source>
        <dbReference type="EMBL" id="KAJ5246020.1"/>
    </source>
</evidence>
<dbReference type="Proteomes" id="UP001150941">
    <property type="component" value="Unassembled WGS sequence"/>
</dbReference>
<dbReference type="GeneID" id="83197603"/>
<evidence type="ECO:0000313" key="3">
    <source>
        <dbReference type="Proteomes" id="UP001150941"/>
    </source>
</evidence>
<evidence type="ECO:0000256" key="1">
    <source>
        <dbReference type="SAM" id="MobiDB-lite"/>
    </source>
</evidence>
<accession>A0A9W9PFZ6</accession>
<feature type="region of interest" description="Disordered" evidence="1">
    <location>
        <begin position="92"/>
        <end position="143"/>
    </location>
</feature>
<proteinExistence type="predicted"/>
<feature type="compositionally biased region" description="Basic and acidic residues" evidence="1">
    <location>
        <begin position="11"/>
        <end position="22"/>
    </location>
</feature>
<dbReference type="EMBL" id="JAPQKS010000002">
    <property type="protein sequence ID" value="KAJ5246020.1"/>
    <property type="molecule type" value="Genomic_DNA"/>
</dbReference>
<feature type="compositionally biased region" description="Basic and acidic residues" evidence="1">
    <location>
        <begin position="121"/>
        <end position="131"/>
    </location>
</feature>
<keyword evidence="3" id="KW-1185">Reference proteome</keyword>
<dbReference type="AlphaFoldDB" id="A0A9W9PFZ6"/>
<comment type="caution">
    <text evidence="2">The sequence shown here is derived from an EMBL/GenBank/DDBJ whole genome shotgun (WGS) entry which is preliminary data.</text>
</comment>